<dbReference type="AlphaFoldDB" id="A0A7W3TFN2"/>
<feature type="compositionally biased region" description="Basic and acidic residues" evidence="1">
    <location>
        <begin position="100"/>
        <end position="117"/>
    </location>
</feature>
<protein>
    <recommendedName>
        <fullName evidence="4">Heparin-binding hemagglutinin</fullName>
    </recommendedName>
</protein>
<dbReference type="EMBL" id="VKHT01000616">
    <property type="protein sequence ID" value="MBB0245810.1"/>
    <property type="molecule type" value="Genomic_DNA"/>
</dbReference>
<accession>A0A7W3TFN2</accession>
<dbReference type="Proteomes" id="UP000538929">
    <property type="component" value="Unassembled WGS sequence"/>
</dbReference>
<evidence type="ECO:0000256" key="1">
    <source>
        <dbReference type="SAM" id="MobiDB-lite"/>
    </source>
</evidence>
<proteinExistence type="predicted"/>
<comment type="caution">
    <text evidence="2">The sequence shown here is derived from an EMBL/GenBank/DDBJ whole genome shotgun (WGS) entry which is preliminary data.</text>
</comment>
<reference evidence="3" key="1">
    <citation type="submission" date="2019-10" db="EMBL/GenBank/DDBJ databases">
        <title>Streptomyces sp. nov., a novel actinobacterium isolated from alkaline environment.</title>
        <authorList>
            <person name="Golinska P."/>
        </authorList>
    </citation>
    <scope>NUCLEOTIDE SEQUENCE [LARGE SCALE GENOMIC DNA]</scope>
    <source>
        <strain evidence="3">DSM 42118</strain>
    </source>
</reference>
<sequence length="152" mass="16609">MTVTEDIRKNLNEATPLYVVAGAADLAAEKLRALPASLERLREEAPVRLREVRESELPKLRDRARELAEQGRETTREYAGKARETYEELALRGRGAVEQWRTHREETREEAAGDKGDAGAPEVTVERVTDPAGAPGDGSATNADADAGTEGR</sequence>
<organism evidence="2 3">
    <name type="scientific">Streptomyces alkaliphilus</name>
    <dbReference type="NCBI Taxonomy" id="1472722"/>
    <lineage>
        <taxon>Bacteria</taxon>
        <taxon>Bacillati</taxon>
        <taxon>Actinomycetota</taxon>
        <taxon>Actinomycetes</taxon>
        <taxon>Kitasatosporales</taxon>
        <taxon>Streptomycetaceae</taxon>
        <taxon>Streptomyces</taxon>
    </lineage>
</organism>
<name>A0A7W3TFN2_9ACTN</name>
<keyword evidence="3" id="KW-1185">Reference proteome</keyword>
<feature type="region of interest" description="Disordered" evidence="1">
    <location>
        <begin position="99"/>
        <end position="152"/>
    </location>
</feature>
<gene>
    <name evidence="2" type="ORF">FNQ90_17280</name>
</gene>
<evidence type="ECO:0000313" key="2">
    <source>
        <dbReference type="EMBL" id="MBB0245810.1"/>
    </source>
</evidence>
<dbReference type="RefSeq" id="WP_182607244.1">
    <property type="nucleotide sequence ID" value="NZ_VKHT01000616.1"/>
</dbReference>
<evidence type="ECO:0000313" key="3">
    <source>
        <dbReference type="Proteomes" id="UP000538929"/>
    </source>
</evidence>
<evidence type="ECO:0008006" key="4">
    <source>
        <dbReference type="Google" id="ProtNLM"/>
    </source>
</evidence>